<dbReference type="PRINTS" id="PR00111">
    <property type="entry name" value="ABHYDROLASE"/>
</dbReference>
<dbReference type="Gene3D" id="3.40.50.1820">
    <property type="entry name" value="alpha/beta hydrolase"/>
    <property type="match status" value="1"/>
</dbReference>
<feature type="domain" description="AB hydrolase-1" evidence="1">
    <location>
        <begin position="53"/>
        <end position="164"/>
    </location>
</feature>
<evidence type="ECO:0000313" key="2">
    <source>
        <dbReference type="EMBL" id="VVC89108.1"/>
    </source>
</evidence>
<organism evidence="2 3">
    <name type="scientific">Leptidea sinapis</name>
    <dbReference type="NCBI Taxonomy" id="189913"/>
    <lineage>
        <taxon>Eukaryota</taxon>
        <taxon>Metazoa</taxon>
        <taxon>Ecdysozoa</taxon>
        <taxon>Arthropoda</taxon>
        <taxon>Hexapoda</taxon>
        <taxon>Insecta</taxon>
        <taxon>Pterygota</taxon>
        <taxon>Neoptera</taxon>
        <taxon>Endopterygota</taxon>
        <taxon>Lepidoptera</taxon>
        <taxon>Glossata</taxon>
        <taxon>Ditrysia</taxon>
        <taxon>Papilionoidea</taxon>
        <taxon>Pieridae</taxon>
        <taxon>Dismorphiinae</taxon>
        <taxon>Leptidea</taxon>
    </lineage>
</organism>
<accession>A0A5E4PVZ9</accession>
<dbReference type="PANTHER" id="PTHR46331:SF2">
    <property type="entry name" value="VALACYCLOVIR HYDROLASE"/>
    <property type="match status" value="1"/>
</dbReference>
<dbReference type="InterPro" id="IPR000073">
    <property type="entry name" value="AB_hydrolase_1"/>
</dbReference>
<dbReference type="SUPFAM" id="SSF53474">
    <property type="entry name" value="alpha/beta-Hydrolases"/>
    <property type="match status" value="1"/>
</dbReference>
<gene>
    <name evidence="2" type="ORF">LSINAPIS_LOCUS2320</name>
</gene>
<dbReference type="Proteomes" id="UP000324832">
    <property type="component" value="Unassembled WGS sequence"/>
</dbReference>
<evidence type="ECO:0000313" key="3">
    <source>
        <dbReference type="Proteomes" id="UP000324832"/>
    </source>
</evidence>
<sequence length="268" mass="30566">MLAIRCVISAKRPNAVRLRRMFLSSSTSDMENIIKVGKYNINYMKVGNGPHNVLCAPGALGSIWTDFKPQVEGFDREKFTLVVWDPPGFGKSRPPDREFATNFYEQDADIAYEFMKELKIPKYSLLGWSDGGISSIILAAKYPQVVERLVVWGANSFMLPTEVEGYKKIKNVSAWSNKMREPMIELYGEERFTNYFAKWVDTMVELFQLKDGNICSEFLPKIKCPTFILYGEKDPLVDNVHVSHLHTHITGSRLQPTGPRVSDDENLK</sequence>
<dbReference type="InterPro" id="IPR029058">
    <property type="entry name" value="AB_hydrolase_fold"/>
</dbReference>
<dbReference type="Pfam" id="PF00561">
    <property type="entry name" value="Abhydrolase_1"/>
    <property type="match status" value="1"/>
</dbReference>
<name>A0A5E4PVZ9_9NEOP</name>
<keyword evidence="3" id="KW-1185">Reference proteome</keyword>
<evidence type="ECO:0000259" key="1">
    <source>
        <dbReference type="Pfam" id="PF00561"/>
    </source>
</evidence>
<dbReference type="GO" id="GO:0017171">
    <property type="term" value="F:serine hydrolase activity"/>
    <property type="evidence" value="ECO:0007669"/>
    <property type="project" value="TreeGrafter"/>
</dbReference>
<reference evidence="2 3" key="1">
    <citation type="submission" date="2017-07" db="EMBL/GenBank/DDBJ databases">
        <authorList>
            <person name="Talla V."/>
            <person name="Backstrom N."/>
        </authorList>
    </citation>
    <scope>NUCLEOTIDE SEQUENCE [LARGE SCALE GENOMIC DNA]</scope>
</reference>
<protein>
    <recommendedName>
        <fullName evidence="1">AB hydrolase-1 domain-containing protein</fullName>
    </recommendedName>
</protein>
<dbReference type="PANTHER" id="PTHR46331">
    <property type="entry name" value="VALACYCLOVIR HYDROLASE"/>
    <property type="match status" value="1"/>
</dbReference>
<dbReference type="EMBL" id="FZQP02000449">
    <property type="protein sequence ID" value="VVC89108.1"/>
    <property type="molecule type" value="Genomic_DNA"/>
</dbReference>
<dbReference type="AlphaFoldDB" id="A0A5E4PVZ9"/>
<proteinExistence type="predicted"/>